<dbReference type="EMBL" id="JAUJRV010000029">
    <property type="protein sequence ID" value="MDN7798333.1"/>
    <property type="molecule type" value="Genomic_DNA"/>
</dbReference>
<dbReference type="Proteomes" id="UP001171620">
    <property type="component" value="Unassembled WGS sequence"/>
</dbReference>
<dbReference type="AlphaFoldDB" id="A0AAW7TC39"/>
<gene>
    <name evidence="2" type="ORF">QZM33_25665</name>
</gene>
<keyword evidence="1" id="KW-0812">Transmembrane</keyword>
<accession>A0AAW7TC39</accession>
<feature type="transmembrane region" description="Helical" evidence="1">
    <location>
        <begin position="51"/>
        <end position="71"/>
    </location>
</feature>
<comment type="caution">
    <text evidence="2">The sequence shown here is derived from an EMBL/GenBank/DDBJ whole genome shotgun (WGS) entry which is preliminary data.</text>
</comment>
<name>A0AAW7TC39_BURVI</name>
<evidence type="ECO:0000313" key="2">
    <source>
        <dbReference type="EMBL" id="MDN7798333.1"/>
    </source>
</evidence>
<evidence type="ECO:0000256" key="1">
    <source>
        <dbReference type="SAM" id="Phobius"/>
    </source>
</evidence>
<keyword evidence="1" id="KW-1133">Transmembrane helix</keyword>
<proteinExistence type="predicted"/>
<organism evidence="2 3">
    <name type="scientific">Burkholderia vietnamiensis</name>
    <dbReference type="NCBI Taxonomy" id="60552"/>
    <lineage>
        <taxon>Bacteria</taxon>
        <taxon>Pseudomonadati</taxon>
        <taxon>Pseudomonadota</taxon>
        <taxon>Betaproteobacteria</taxon>
        <taxon>Burkholderiales</taxon>
        <taxon>Burkholderiaceae</taxon>
        <taxon>Burkholderia</taxon>
        <taxon>Burkholderia cepacia complex</taxon>
    </lineage>
</organism>
<evidence type="ECO:0008006" key="4">
    <source>
        <dbReference type="Google" id="ProtNLM"/>
    </source>
</evidence>
<sequence>MQDQDLDQVKTDLQAHLVECASNYQELKSETQAQNSKIDYLAKTVEKLADVIVGSAAGLVAVLLAGIGFLLEHFVFK</sequence>
<evidence type="ECO:0000313" key="3">
    <source>
        <dbReference type="Proteomes" id="UP001171620"/>
    </source>
</evidence>
<reference evidence="2" key="1">
    <citation type="submission" date="2023-07" db="EMBL/GenBank/DDBJ databases">
        <title>A collection of bacterial strains from the Burkholderia cepacia Research Laboratory and Repository.</title>
        <authorList>
            <person name="Lipuma J."/>
            <person name="Spilker T."/>
            <person name="Caverly L."/>
        </authorList>
    </citation>
    <scope>NUCLEOTIDE SEQUENCE</scope>
    <source>
        <strain evidence="2">AU44268</strain>
    </source>
</reference>
<protein>
    <recommendedName>
        <fullName evidence="4">Hemolysin XhlA</fullName>
    </recommendedName>
</protein>
<dbReference type="RefSeq" id="WP_143261263.1">
    <property type="nucleotide sequence ID" value="NZ_CADFEZ010000001.1"/>
</dbReference>
<keyword evidence="1" id="KW-0472">Membrane</keyword>